<accession>A0A067DCW7</accession>
<reference evidence="1 2" key="1">
    <citation type="submission" date="2014-04" db="EMBL/GenBank/DDBJ databases">
        <authorList>
            <consortium name="International Citrus Genome Consortium"/>
            <person name="Gmitter F."/>
            <person name="Chen C."/>
            <person name="Farmerie W."/>
            <person name="Harkins T."/>
            <person name="Desany B."/>
            <person name="Mohiuddin M."/>
            <person name="Kodira C."/>
            <person name="Borodovsky M."/>
            <person name="Lomsadze A."/>
            <person name="Burns P."/>
            <person name="Jenkins J."/>
            <person name="Prochnik S."/>
            <person name="Shu S."/>
            <person name="Chapman J."/>
            <person name="Pitluck S."/>
            <person name="Schmutz J."/>
            <person name="Rokhsar D."/>
        </authorList>
    </citation>
    <scope>NUCLEOTIDE SEQUENCE</scope>
</reference>
<evidence type="ECO:0000313" key="2">
    <source>
        <dbReference type="Proteomes" id="UP000027120"/>
    </source>
</evidence>
<sequence>MQDEDLGLITKAENQEGKKESLGEFLVGMDVVLVSNKKKESRLAIRNASGITVAQDTRAIGFEESLLGEFSISIKFQQAGNQDLWLSTVYGPNIELQPELVCKGKTSMWLDFFLKCLEGRVTKT</sequence>
<keyword evidence="2" id="KW-1185">Reference proteome</keyword>
<name>A0A067DCW7_CITSI</name>
<evidence type="ECO:0000313" key="1">
    <source>
        <dbReference type="EMBL" id="KDO36862.1"/>
    </source>
</evidence>
<dbReference type="AlphaFoldDB" id="A0A067DCW7"/>
<dbReference type="EMBL" id="KK792809">
    <property type="protein sequence ID" value="KDO36862.1"/>
    <property type="molecule type" value="Genomic_DNA"/>
</dbReference>
<organism evidence="1 2">
    <name type="scientific">Citrus sinensis</name>
    <name type="common">Sweet orange</name>
    <name type="synonym">Citrus aurantium var. sinensis</name>
    <dbReference type="NCBI Taxonomy" id="2711"/>
    <lineage>
        <taxon>Eukaryota</taxon>
        <taxon>Viridiplantae</taxon>
        <taxon>Streptophyta</taxon>
        <taxon>Embryophyta</taxon>
        <taxon>Tracheophyta</taxon>
        <taxon>Spermatophyta</taxon>
        <taxon>Magnoliopsida</taxon>
        <taxon>eudicotyledons</taxon>
        <taxon>Gunneridae</taxon>
        <taxon>Pentapetalae</taxon>
        <taxon>rosids</taxon>
        <taxon>malvids</taxon>
        <taxon>Sapindales</taxon>
        <taxon>Rutaceae</taxon>
        <taxon>Aurantioideae</taxon>
        <taxon>Citrus</taxon>
    </lineage>
</organism>
<gene>
    <name evidence="1" type="ORF">CISIN_1g035567mg</name>
</gene>
<dbReference type="Proteomes" id="UP000027120">
    <property type="component" value="Unassembled WGS sequence"/>
</dbReference>
<proteinExistence type="predicted"/>
<protein>
    <submittedName>
        <fullName evidence="1">Uncharacterized protein</fullName>
    </submittedName>
</protein>